<feature type="transmembrane region" description="Helical" evidence="7">
    <location>
        <begin position="338"/>
        <end position="364"/>
    </location>
</feature>
<reference evidence="9" key="1">
    <citation type="submission" date="2020-10" db="EMBL/GenBank/DDBJ databases">
        <authorList>
            <person name="Gilroy R."/>
        </authorList>
    </citation>
    <scope>NUCLEOTIDE SEQUENCE</scope>
    <source>
        <strain evidence="9">CHK178-757</strain>
    </source>
</reference>
<dbReference type="Pfam" id="PF07690">
    <property type="entry name" value="MFS_1"/>
    <property type="match status" value="1"/>
</dbReference>
<comment type="subcellular location">
    <subcellularLocation>
        <location evidence="1">Cell membrane</location>
        <topology evidence="1">Multi-pass membrane protein</topology>
    </subcellularLocation>
</comment>
<feature type="transmembrane region" description="Helical" evidence="7">
    <location>
        <begin position="283"/>
        <end position="300"/>
    </location>
</feature>
<gene>
    <name evidence="9" type="ORF">IAB46_01950</name>
</gene>
<evidence type="ECO:0000256" key="5">
    <source>
        <dbReference type="ARBA" id="ARBA00022989"/>
    </source>
</evidence>
<proteinExistence type="predicted"/>
<dbReference type="InterPro" id="IPR050189">
    <property type="entry name" value="MFS_Efflux_Transporters"/>
</dbReference>
<reference evidence="9" key="2">
    <citation type="journal article" date="2021" name="PeerJ">
        <title>Extensive microbial diversity within the chicken gut microbiome revealed by metagenomics and culture.</title>
        <authorList>
            <person name="Gilroy R."/>
            <person name="Ravi A."/>
            <person name="Getino M."/>
            <person name="Pursley I."/>
            <person name="Horton D.L."/>
            <person name="Alikhan N.F."/>
            <person name="Baker D."/>
            <person name="Gharbi K."/>
            <person name="Hall N."/>
            <person name="Watson M."/>
            <person name="Adriaenssens E.M."/>
            <person name="Foster-Nyarko E."/>
            <person name="Jarju S."/>
            <person name="Secka A."/>
            <person name="Antonio M."/>
            <person name="Oren A."/>
            <person name="Chaudhuri R.R."/>
            <person name="La Ragione R."/>
            <person name="Hildebrand F."/>
            <person name="Pallen M.J."/>
        </authorList>
    </citation>
    <scope>NUCLEOTIDE SEQUENCE</scope>
    <source>
        <strain evidence="9">CHK178-757</strain>
    </source>
</reference>
<feature type="transmembrane region" description="Helical" evidence="7">
    <location>
        <begin position="164"/>
        <end position="183"/>
    </location>
</feature>
<name>A0A9D1F2P6_9FIRM</name>
<evidence type="ECO:0000313" key="9">
    <source>
        <dbReference type="EMBL" id="HIS46316.1"/>
    </source>
</evidence>
<dbReference type="GO" id="GO:0005886">
    <property type="term" value="C:plasma membrane"/>
    <property type="evidence" value="ECO:0007669"/>
    <property type="project" value="UniProtKB-SubCell"/>
</dbReference>
<dbReference type="PANTHER" id="PTHR43124:SF3">
    <property type="entry name" value="CHLORAMPHENICOL EFFLUX PUMP RV0191"/>
    <property type="match status" value="1"/>
</dbReference>
<comment type="caution">
    <text evidence="9">The sequence shown here is derived from an EMBL/GenBank/DDBJ whole genome shotgun (WGS) entry which is preliminary data.</text>
</comment>
<evidence type="ECO:0000256" key="1">
    <source>
        <dbReference type="ARBA" id="ARBA00004651"/>
    </source>
</evidence>
<dbReference type="InterPro" id="IPR020846">
    <property type="entry name" value="MFS_dom"/>
</dbReference>
<evidence type="ECO:0000256" key="7">
    <source>
        <dbReference type="SAM" id="Phobius"/>
    </source>
</evidence>
<dbReference type="AlphaFoldDB" id="A0A9D1F2P6"/>
<dbReference type="Gene3D" id="1.20.1250.20">
    <property type="entry name" value="MFS general substrate transporter like domains"/>
    <property type="match status" value="1"/>
</dbReference>
<dbReference type="Proteomes" id="UP000823927">
    <property type="component" value="Unassembled WGS sequence"/>
</dbReference>
<evidence type="ECO:0000256" key="3">
    <source>
        <dbReference type="ARBA" id="ARBA00022475"/>
    </source>
</evidence>
<dbReference type="EMBL" id="DVIT01000007">
    <property type="protein sequence ID" value="HIS46316.1"/>
    <property type="molecule type" value="Genomic_DNA"/>
</dbReference>
<accession>A0A9D1F2P6</accession>
<sequence>MKGIVNVNGLKLAILTMSVIQMTTNACSAILADLGASFPEASVSAVQYLMTFPNLMVVIVSFFISGITKHISKRTAAAFGLFLACLAGILSWQFHGSLILLYVWAGMLGVGIGIVIPTAASLISDYFSGEEKDSLMGLQTAAANAGGMVMTALGGVLASSDWSLNYLVYLLGAPGLILTLLFVPSKNTSSGDNPAAETEDKNHGRGCKRILGIESFAWKYFIIAALFMLLFYIGPTNVSMLTAERELGSAASAGMAATLLLLGGFLMGLVFGKLAARIGENTIPLGFMVLFAGFGMVYLIPNMAAVYIGFFIVGTGNSLVLPQCMGRMAIKDKARSTFLISAVFAVANLGTFLAPALTAVARLVTGNDLAASRFLVACILALVLAIATKLMTGKEKQTGAAVQEV</sequence>
<feature type="transmembrane region" description="Helical" evidence="7">
    <location>
        <begin position="135"/>
        <end position="158"/>
    </location>
</feature>
<keyword evidence="4 7" id="KW-0812">Transmembrane</keyword>
<organism evidence="9 10">
    <name type="scientific">Candidatus Scybalocola faecigallinarum</name>
    <dbReference type="NCBI Taxonomy" id="2840941"/>
    <lineage>
        <taxon>Bacteria</taxon>
        <taxon>Bacillati</taxon>
        <taxon>Bacillota</taxon>
        <taxon>Clostridia</taxon>
        <taxon>Lachnospirales</taxon>
        <taxon>Lachnospiraceae</taxon>
        <taxon>Lachnospiraceae incertae sedis</taxon>
        <taxon>Candidatus Scybalocola (ex Gilroy et al. 2021)</taxon>
    </lineage>
</organism>
<feature type="transmembrane region" description="Helical" evidence="7">
    <location>
        <begin position="12"/>
        <end position="32"/>
    </location>
</feature>
<feature type="transmembrane region" description="Helical" evidence="7">
    <location>
        <begin position="76"/>
        <end position="95"/>
    </location>
</feature>
<evidence type="ECO:0000256" key="6">
    <source>
        <dbReference type="ARBA" id="ARBA00023136"/>
    </source>
</evidence>
<feature type="domain" description="Major facilitator superfamily (MFS) profile" evidence="8">
    <location>
        <begin position="2"/>
        <end position="396"/>
    </location>
</feature>
<keyword evidence="3" id="KW-1003">Cell membrane</keyword>
<feature type="transmembrane region" description="Helical" evidence="7">
    <location>
        <begin position="44"/>
        <end position="64"/>
    </location>
</feature>
<keyword evidence="6 7" id="KW-0472">Membrane</keyword>
<dbReference type="SUPFAM" id="SSF103473">
    <property type="entry name" value="MFS general substrate transporter"/>
    <property type="match status" value="1"/>
</dbReference>
<dbReference type="InterPro" id="IPR036259">
    <property type="entry name" value="MFS_trans_sf"/>
</dbReference>
<dbReference type="PROSITE" id="PS50850">
    <property type="entry name" value="MFS"/>
    <property type="match status" value="1"/>
</dbReference>
<dbReference type="GO" id="GO:0022857">
    <property type="term" value="F:transmembrane transporter activity"/>
    <property type="evidence" value="ECO:0007669"/>
    <property type="project" value="InterPro"/>
</dbReference>
<dbReference type="InterPro" id="IPR011701">
    <property type="entry name" value="MFS"/>
</dbReference>
<dbReference type="PANTHER" id="PTHR43124">
    <property type="entry name" value="PURINE EFFLUX PUMP PBUE"/>
    <property type="match status" value="1"/>
</dbReference>
<evidence type="ECO:0000256" key="2">
    <source>
        <dbReference type="ARBA" id="ARBA00022448"/>
    </source>
</evidence>
<feature type="transmembrane region" description="Helical" evidence="7">
    <location>
        <begin position="306"/>
        <end position="326"/>
    </location>
</feature>
<keyword evidence="2" id="KW-0813">Transport</keyword>
<evidence type="ECO:0000313" key="10">
    <source>
        <dbReference type="Proteomes" id="UP000823927"/>
    </source>
</evidence>
<keyword evidence="5 7" id="KW-1133">Transmembrane helix</keyword>
<feature type="transmembrane region" description="Helical" evidence="7">
    <location>
        <begin position="370"/>
        <end position="387"/>
    </location>
</feature>
<evidence type="ECO:0000259" key="8">
    <source>
        <dbReference type="PROSITE" id="PS50850"/>
    </source>
</evidence>
<feature type="transmembrane region" description="Helical" evidence="7">
    <location>
        <begin position="101"/>
        <end position="123"/>
    </location>
</feature>
<feature type="transmembrane region" description="Helical" evidence="7">
    <location>
        <begin position="247"/>
        <end position="271"/>
    </location>
</feature>
<protein>
    <submittedName>
        <fullName evidence="9">MFS transporter</fullName>
    </submittedName>
</protein>
<feature type="transmembrane region" description="Helical" evidence="7">
    <location>
        <begin position="217"/>
        <end position="235"/>
    </location>
</feature>
<evidence type="ECO:0000256" key="4">
    <source>
        <dbReference type="ARBA" id="ARBA00022692"/>
    </source>
</evidence>